<organism evidence="6 7">
    <name type="scientific">Helicobacter mehlei</name>
    <dbReference type="NCBI Taxonomy" id="2316080"/>
    <lineage>
        <taxon>Bacteria</taxon>
        <taxon>Pseudomonadati</taxon>
        <taxon>Campylobacterota</taxon>
        <taxon>Epsilonproteobacteria</taxon>
        <taxon>Campylobacterales</taxon>
        <taxon>Helicobacteraceae</taxon>
        <taxon>Helicobacter</taxon>
    </lineage>
</organism>
<dbReference type="GO" id="GO:0009279">
    <property type="term" value="C:cell outer membrane"/>
    <property type="evidence" value="ECO:0007669"/>
    <property type="project" value="TreeGrafter"/>
</dbReference>
<dbReference type="NCBIfam" id="TIGR03002">
    <property type="entry name" value="outer_YhbN_LptA"/>
    <property type="match status" value="1"/>
</dbReference>
<feature type="domain" description="Organic solvent tolerance-like N-terminal" evidence="5">
    <location>
        <begin position="18"/>
        <end position="129"/>
    </location>
</feature>
<accession>A0A553V3D6</accession>
<dbReference type="AlphaFoldDB" id="A0A553V3D6"/>
<reference evidence="6 7" key="2">
    <citation type="submission" date="2019-07" db="EMBL/GenBank/DDBJ databases">
        <title>Helicobacter labacensis sp. nov., Helicobacter mehlei sp. nov. and Helicobacter vulpis sp. nov., isolated from gastric mucosa of red fox (Vulpis vulpis).</title>
        <authorList>
            <person name="Kusar D."/>
            <person name="Gruntar I."/>
            <person name="Pate M."/>
            <person name="Zajc U."/>
            <person name="Ocepek M."/>
        </authorList>
    </citation>
    <scope>NUCLEOTIDE SEQUENCE [LARGE SCALE GENOMIC DNA]</scope>
    <source>
        <strain evidence="6 7">L8b</strain>
    </source>
</reference>
<dbReference type="Proteomes" id="UP000319322">
    <property type="component" value="Unassembled WGS sequence"/>
</dbReference>
<reference evidence="7" key="1">
    <citation type="submission" date="2019-07" db="EMBL/GenBank/DDBJ databases">
        <title>Helicobacter labacensis sp. nov., Helicobacter mehlei sp. nov. and Helicobacter vulpis sp. nov., isolated from gastric mucosa of red fox (Vulpis vulpis).</title>
        <authorList>
            <person name="Papic B."/>
        </authorList>
    </citation>
    <scope>NUCLEOTIDE SEQUENCE [LARGE SCALE GENOMIC DNA]</scope>
    <source>
        <strain evidence="7">L8b</strain>
    </source>
</reference>
<dbReference type="GO" id="GO:0030288">
    <property type="term" value="C:outer membrane-bounded periplasmic space"/>
    <property type="evidence" value="ECO:0007669"/>
    <property type="project" value="TreeGrafter"/>
</dbReference>
<evidence type="ECO:0000313" key="6">
    <source>
        <dbReference type="EMBL" id="TSA86993.1"/>
    </source>
</evidence>
<evidence type="ECO:0000256" key="2">
    <source>
        <dbReference type="ARBA" id="ARBA00022729"/>
    </source>
</evidence>
<sequence length="176" mass="19757">MLVLVGLLGAVPLKETLEITADKFLANEKKRTTIIEGHVFIKKGQDTLTADKVVIYTNQKRKPIKYEAIGSVKFHIVTQDGRHVEGHSDRLIYDAIKREYRLLQNAVVNEVGKINSIKGEEIILNNVSGYADVVGGKDKPAKFIFDMEDIQKANEQEKAKKAKQKAQHSKESHAPH</sequence>
<dbReference type="InterPro" id="IPR052037">
    <property type="entry name" value="LPS_export_LptA"/>
</dbReference>
<dbReference type="InterPro" id="IPR005653">
    <property type="entry name" value="OstA-like_N"/>
</dbReference>
<dbReference type="GO" id="GO:0015920">
    <property type="term" value="P:lipopolysaccharide transport"/>
    <property type="evidence" value="ECO:0007669"/>
    <property type="project" value="InterPro"/>
</dbReference>
<evidence type="ECO:0000259" key="5">
    <source>
        <dbReference type="Pfam" id="PF03968"/>
    </source>
</evidence>
<evidence type="ECO:0000256" key="3">
    <source>
        <dbReference type="ARBA" id="ARBA00022764"/>
    </source>
</evidence>
<comment type="caution">
    <text evidence="6">The sequence shown here is derived from an EMBL/GenBank/DDBJ whole genome shotgun (WGS) entry which is preliminary data.</text>
</comment>
<name>A0A553V3D6_9HELI</name>
<dbReference type="GO" id="GO:0017089">
    <property type="term" value="F:glycolipid transfer activity"/>
    <property type="evidence" value="ECO:0007669"/>
    <property type="project" value="TreeGrafter"/>
</dbReference>
<dbReference type="PANTHER" id="PTHR36504">
    <property type="entry name" value="LIPOPOLYSACCHARIDE EXPORT SYSTEM PROTEIN LPTA"/>
    <property type="match status" value="1"/>
</dbReference>
<dbReference type="OrthoDB" id="5373249at2"/>
<keyword evidence="3" id="KW-0574">Periplasm</keyword>
<evidence type="ECO:0000256" key="4">
    <source>
        <dbReference type="SAM" id="MobiDB-lite"/>
    </source>
</evidence>
<proteinExistence type="predicted"/>
<gene>
    <name evidence="6" type="primary">lptA</name>
    <name evidence="6" type="ORF">FNE76_00575</name>
</gene>
<dbReference type="PANTHER" id="PTHR36504:SF1">
    <property type="entry name" value="LIPOPOLYSACCHARIDE EXPORT SYSTEM PROTEIN LPTA"/>
    <property type="match status" value="1"/>
</dbReference>
<evidence type="ECO:0000256" key="1">
    <source>
        <dbReference type="ARBA" id="ARBA00022448"/>
    </source>
</evidence>
<reference evidence="6 7" key="3">
    <citation type="submission" date="2019-07" db="EMBL/GenBank/DDBJ databases">
        <authorList>
            <person name="Papic B."/>
        </authorList>
    </citation>
    <scope>NUCLEOTIDE SEQUENCE [LARGE SCALE GENOMIC DNA]</scope>
    <source>
        <strain evidence="6 7">L8b</strain>
    </source>
</reference>
<dbReference type="InterPro" id="IPR014340">
    <property type="entry name" value="LptA"/>
</dbReference>
<keyword evidence="7" id="KW-1185">Reference proteome</keyword>
<dbReference type="GO" id="GO:0001530">
    <property type="term" value="F:lipopolysaccharide binding"/>
    <property type="evidence" value="ECO:0007669"/>
    <property type="project" value="InterPro"/>
</dbReference>
<dbReference type="RefSeq" id="WP_120948088.1">
    <property type="nucleotide sequence ID" value="NZ_QXQP01000003.1"/>
</dbReference>
<evidence type="ECO:0000313" key="7">
    <source>
        <dbReference type="Proteomes" id="UP000319322"/>
    </source>
</evidence>
<keyword evidence="2" id="KW-0732">Signal</keyword>
<protein>
    <submittedName>
        <fullName evidence="6">Lipopolysaccharide transport periplasmic protein LptA</fullName>
    </submittedName>
</protein>
<dbReference type="Pfam" id="PF03968">
    <property type="entry name" value="LptD_N"/>
    <property type="match status" value="1"/>
</dbReference>
<feature type="region of interest" description="Disordered" evidence="4">
    <location>
        <begin position="154"/>
        <end position="176"/>
    </location>
</feature>
<keyword evidence="1" id="KW-0813">Transport</keyword>
<dbReference type="EMBL" id="VKGC01000001">
    <property type="protein sequence ID" value="TSA86993.1"/>
    <property type="molecule type" value="Genomic_DNA"/>
</dbReference>
<dbReference type="Gene3D" id="2.60.450.10">
    <property type="entry name" value="Lipopolysaccharide (LPS) transport protein A like domain"/>
    <property type="match status" value="1"/>
</dbReference>